<reference evidence="1 2" key="1">
    <citation type="submission" date="2018-07" db="EMBL/GenBank/DDBJ databases">
        <title>Pedobacter sp. nov., isolated from soil.</title>
        <authorList>
            <person name="Zhou L.Y."/>
            <person name="Du Z.J."/>
        </authorList>
    </citation>
    <scope>NUCLEOTIDE SEQUENCE [LARGE SCALE GENOMIC DNA]</scope>
    <source>
        <strain evidence="1 2">JDX94</strain>
    </source>
</reference>
<comment type="caution">
    <text evidence="1">The sequence shown here is derived from an EMBL/GenBank/DDBJ whole genome shotgun (WGS) entry which is preliminary data.</text>
</comment>
<gene>
    <name evidence="1" type="ORF">DU508_15860</name>
</gene>
<sequence length="101" mass="11895">MKHLHFNFQSPTKGTYTITSYSETSDESYQADFEVQQNGILKVPLESLDEGQWEIVIRWEISGKQFERRRKFSVLAERNLFHANKYASACLNEKKGQLFHH</sequence>
<dbReference type="OrthoDB" id="769196at2"/>
<name>A0A369PT96_9SPHI</name>
<dbReference type="AlphaFoldDB" id="A0A369PT96"/>
<dbReference type="Proteomes" id="UP000253961">
    <property type="component" value="Unassembled WGS sequence"/>
</dbReference>
<proteinExistence type="predicted"/>
<dbReference type="RefSeq" id="WP_115403781.1">
    <property type="nucleotide sequence ID" value="NZ_QPKV01000006.1"/>
</dbReference>
<organism evidence="1 2">
    <name type="scientific">Pedobacter chinensis</name>
    <dbReference type="NCBI Taxonomy" id="2282421"/>
    <lineage>
        <taxon>Bacteria</taxon>
        <taxon>Pseudomonadati</taxon>
        <taxon>Bacteroidota</taxon>
        <taxon>Sphingobacteriia</taxon>
        <taxon>Sphingobacteriales</taxon>
        <taxon>Sphingobacteriaceae</taxon>
        <taxon>Pedobacter</taxon>
    </lineage>
</organism>
<accession>A0A369PT96</accession>
<protein>
    <submittedName>
        <fullName evidence="1">Uncharacterized protein</fullName>
    </submittedName>
</protein>
<keyword evidence="2" id="KW-1185">Reference proteome</keyword>
<dbReference type="EMBL" id="QPKV01000006">
    <property type="protein sequence ID" value="RDC55744.1"/>
    <property type="molecule type" value="Genomic_DNA"/>
</dbReference>
<evidence type="ECO:0000313" key="1">
    <source>
        <dbReference type="EMBL" id="RDC55744.1"/>
    </source>
</evidence>
<evidence type="ECO:0000313" key="2">
    <source>
        <dbReference type="Proteomes" id="UP000253961"/>
    </source>
</evidence>